<dbReference type="SUPFAM" id="SSF52540">
    <property type="entry name" value="P-loop containing nucleoside triphosphate hydrolases"/>
    <property type="match status" value="1"/>
</dbReference>
<feature type="domain" description="ABC transporter" evidence="6">
    <location>
        <begin position="7"/>
        <end position="237"/>
    </location>
</feature>
<dbReference type="PANTHER" id="PTHR42711:SF5">
    <property type="entry name" value="ABC TRANSPORTER ATP-BINDING PROTEIN NATA"/>
    <property type="match status" value="1"/>
</dbReference>
<dbReference type="Gene3D" id="3.40.50.300">
    <property type="entry name" value="P-loop containing nucleotide triphosphate hydrolases"/>
    <property type="match status" value="1"/>
</dbReference>
<evidence type="ECO:0000256" key="2">
    <source>
        <dbReference type="ARBA" id="ARBA00022448"/>
    </source>
</evidence>
<keyword evidence="5 7" id="KW-0067">ATP-binding</keyword>
<evidence type="ECO:0000313" key="8">
    <source>
        <dbReference type="Proteomes" id="UP001056291"/>
    </source>
</evidence>
<evidence type="ECO:0000313" key="7">
    <source>
        <dbReference type="EMBL" id="USG61185.1"/>
    </source>
</evidence>
<evidence type="ECO:0000256" key="1">
    <source>
        <dbReference type="ARBA" id="ARBA00005417"/>
    </source>
</evidence>
<dbReference type="PROSITE" id="PS50893">
    <property type="entry name" value="ABC_TRANSPORTER_2"/>
    <property type="match status" value="1"/>
</dbReference>
<reference evidence="7" key="1">
    <citation type="submission" date="2022-06" db="EMBL/GenBank/DDBJ databases">
        <title>Sneathiella actinostolidae sp. nov., isolated from a sea anemonein the Western Pacific Ocean.</title>
        <authorList>
            <person name="Wei M.J."/>
        </authorList>
    </citation>
    <scope>NUCLEOTIDE SEQUENCE</scope>
    <source>
        <strain evidence="7">PHK-P5</strain>
    </source>
</reference>
<accession>A0ABY4W206</accession>
<dbReference type="InterPro" id="IPR027417">
    <property type="entry name" value="P-loop_NTPase"/>
</dbReference>
<sequence>MNQKPVIAARGLKKKYGDTEVVKGIDFSVDAAQCFGLLGPNGAGKSTTMRMIMGLSHISGGSLEVFGMPVDKMPRKAKAKIGLVPQETNLDPDISVTENLEAFGRYFALPNNVIAERVPKLLEFMQLSDKSNAPVVALSGGMKRRLIVARALIGDPELVILDEPTTGLDPQARVLIWKQLTDLKKQGRTLLLTTHYMDEAQRLCDQIVIIDEGNILDQGTPQELIDRHVKGHVFEVQKPHHATSSPEKWDSEDIGDSILYFVHDTVEFIDDLPEEASYLHRPANLEDVFLRLTGRILRDN</sequence>
<keyword evidence="2" id="KW-0813">Transport</keyword>
<dbReference type="SMART" id="SM00382">
    <property type="entry name" value="AAA"/>
    <property type="match status" value="1"/>
</dbReference>
<name>A0ABY4W206_9PROT</name>
<dbReference type="Proteomes" id="UP001056291">
    <property type="component" value="Chromosome"/>
</dbReference>
<evidence type="ECO:0000259" key="6">
    <source>
        <dbReference type="PROSITE" id="PS50893"/>
    </source>
</evidence>
<dbReference type="InterPro" id="IPR003593">
    <property type="entry name" value="AAA+_ATPase"/>
</dbReference>
<organism evidence="7 8">
    <name type="scientific">Sneathiella marina</name>
    <dbReference type="NCBI Taxonomy" id="2950108"/>
    <lineage>
        <taxon>Bacteria</taxon>
        <taxon>Pseudomonadati</taxon>
        <taxon>Pseudomonadota</taxon>
        <taxon>Alphaproteobacteria</taxon>
        <taxon>Sneathiellales</taxon>
        <taxon>Sneathiellaceae</taxon>
        <taxon>Sneathiella</taxon>
    </lineage>
</organism>
<evidence type="ECO:0000256" key="3">
    <source>
        <dbReference type="ARBA" id="ARBA00022458"/>
    </source>
</evidence>
<dbReference type="InterPro" id="IPR003439">
    <property type="entry name" value="ABC_transporter-like_ATP-bd"/>
</dbReference>
<dbReference type="RefSeq" id="WP_251934172.1">
    <property type="nucleotide sequence ID" value="NZ_CP098747.1"/>
</dbReference>
<keyword evidence="4" id="KW-0547">Nucleotide-binding</keyword>
<dbReference type="PROSITE" id="PS00211">
    <property type="entry name" value="ABC_TRANSPORTER_1"/>
    <property type="match status" value="1"/>
</dbReference>
<keyword evidence="8" id="KW-1185">Reference proteome</keyword>
<comment type="similarity">
    <text evidence="1">Belongs to the ABC transporter superfamily.</text>
</comment>
<dbReference type="PANTHER" id="PTHR42711">
    <property type="entry name" value="ABC TRANSPORTER ATP-BINDING PROTEIN"/>
    <property type="match status" value="1"/>
</dbReference>
<proteinExistence type="inferred from homology"/>
<gene>
    <name evidence="7" type="ORF">NBZ79_18675</name>
</gene>
<protein>
    <submittedName>
        <fullName evidence="7">ATP-binding cassette domain-containing protein</fullName>
    </submittedName>
</protein>
<evidence type="ECO:0000256" key="4">
    <source>
        <dbReference type="ARBA" id="ARBA00022741"/>
    </source>
</evidence>
<keyword evidence="3" id="KW-0536">Nodulation</keyword>
<evidence type="ECO:0000256" key="5">
    <source>
        <dbReference type="ARBA" id="ARBA00022840"/>
    </source>
</evidence>
<dbReference type="Pfam" id="PF00005">
    <property type="entry name" value="ABC_tran"/>
    <property type="match status" value="1"/>
</dbReference>
<dbReference type="InterPro" id="IPR017871">
    <property type="entry name" value="ABC_transporter-like_CS"/>
</dbReference>
<dbReference type="GO" id="GO:0005524">
    <property type="term" value="F:ATP binding"/>
    <property type="evidence" value="ECO:0007669"/>
    <property type="project" value="UniProtKB-KW"/>
</dbReference>
<dbReference type="InterPro" id="IPR050763">
    <property type="entry name" value="ABC_transporter_ATP-binding"/>
</dbReference>
<dbReference type="EMBL" id="CP098747">
    <property type="protein sequence ID" value="USG61185.1"/>
    <property type="molecule type" value="Genomic_DNA"/>
</dbReference>